<gene>
    <name evidence="2" type="ORF">E0H75_06450</name>
</gene>
<dbReference type="InterPro" id="IPR010753">
    <property type="entry name" value="DUF1330"/>
</dbReference>
<accession>A0A4R0K3P6</accession>
<dbReference type="PANTHER" id="PTHR41521:SF4">
    <property type="entry name" value="BLR0684 PROTEIN"/>
    <property type="match status" value="1"/>
</dbReference>
<dbReference type="AlphaFoldDB" id="A0A4R0K3P6"/>
<dbReference type="Pfam" id="PF07045">
    <property type="entry name" value="DUF1330"/>
    <property type="match status" value="1"/>
</dbReference>
<comment type="caution">
    <text evidence="2">The sequence shown here is derived from an EMBL/GenBank/DDBJ whole genome shotgun (WGS) entry which is preliminary data.</text>
</comment>
<dbReference type="InterPro" id="IPR011008">
    <property type="entry name" value="Dimeric_a/b-barrel"/>
</dbReference>
<dbReference type="Proteomes" id="UP000293342">
    <property type="component" value="Unassembled WGS sequence"/>
</dbReference>
<evidence type="ECO:0000313" key="2">
    <source>
        <dbReference type="EMBL" id="TCC53344.1"/>
    </source>
</evidence>
<organism evidence="2 3">
    <name type="scientific">Kribbella capetownensis</name>
    <dbReference type="NCBI Taxonomy" id="1572659"/>
    <lineage>
        <taxon>Bacteria</taxon>
        <taxon>Bacillati</taxon>
        <taxon>Actinomycetota</taxon>
        <taxon>Actinomycetes</taxon>
        <taxon>Propionibacteriales</taxon>
        <taxon>Kribbellaceae</taxon>
        <taxon>Kribbella</taxon>
    </lineage>
</organism>
<dbReference type="RefSeq" id="WP_131512190.1">
    <property type="nucleotide sequence ID" value="NZ_SJKD01000001.1"/>
</dbReference>
<sequence length="106" mass="11955">MTAYAIAYLRNIEFGDDIIEYLHRVDATLAPYNGHFIVHGDDAEPIEGEWSGAPIVIEFPDYDQLRGWYDSPAYRAILHLRTDNADSTVIFVNGCGRDHKATDVLV</sequence>
<dbReference type="PANTHER" id="PTHR41521">
    <property type="match status" value="1"/>
</dbReference>
<name>A0A4R0K3P6_9ACTN</name>
<dbReference type="OrthoDB" id="9806380at2"/>
<proteinExistence type="predicted"/>
<reference evidence="2 3" key="1">
    <citation type="submission" date="2019-02" db="EMBL/GenBank/DDBJ databases">
        <title>Kribbella capetownensis sp. nov. and Kribbella speibonae sp. nov., isolated from soil.</title>
        <authorList>
            <person name="Curtis S.M."/>
            <person name="Norton I."/>
            <person name="Everest G.J."/>
            <person name="Meyers P.R."/>
        </authorList>
    </citation>
    <scope>NUCLEOTIDE SEQUENCE [LARGE SCALE GENOMIC DNA]</scope>
    <source>
        <strain evidence="2 3">YM53</strain>
    </source>
</reference>
<dbReference type="SUPFAM" id="SSF54909">
    <property type="entry name" value="Dimeric alpha+beta barrel"/>
    <property type="match status" value="1"/>
</dbReference>
<dbReference type="EMBL" id="SJKD01000001">
    <property type="protein sequence ID" value="TCC53344.1"/>
    <property type="molecule type" value="Genomic_DNA"/>
</dbReference>
<dbReference type="Gene3D" id="3.30.70.100">
    <property type="match status" value="1"/>
</dbReference>
<protein>
    <submittedName>
        <fullName evidence="2">DUF1330 domain-containing protein</fullName>
    </submittedName>
</protein>
<feature type="domain" description="DUF1330" evidence="1">
    <location>
        <begin position="2"/>
        <end position="94"/>
    </location>
</feature>
<evidence type="ECO:0000259" key="1">
    <source>
        <dbReference type="Pfam" id="PF07045"/>
    </source>
</evidence>
<keyword evidence="3" id="KW-1185">Reference proteome</keyword>
<evidence type="ECO:0000313" key="3">
    <source>
        <dbReference type="Proteomes" id="UP000293342"/>
    </source>
</evidence>